<evidence type="ECO:0000256" key="1">
    <source>
        <dbReference type="SAM" id="Phobius"/>
    </source>
</evidence>
<dbReference type="Proteomes" id="UP000663823">
    <property type="component" value="Unassembled WGS sequence"/>
</dbReference>
<dbReference type="AlphaFoldDB" id="A0A813NZA6"/>
<keyword evidence="1" id="KW-0472">Membrane</keyword>
<protein>
    <recommendedName>
        <fullName evidence="6">Fibronectin type-III domain-containing protein</fullName>
    </recommendedName>
</protein>
<dbReference type="EMBL" id="CAJNOO010000019">
    <property type="protein sequence ID" value="CAF0746680.1"/>
    <property type="molecule type" value="Genomic_DNA"/>
</dbReference>
<reference evidence="3" key="1">
    <citation type="submission" date="2021-02" db="EMBL/GenBank/DDBJ databases">
        <authorList>
            <person name="Nowell W R."/>
        </authorList>
    </citation>
    <scope>NUCLEOTIDE SEQUENCE</scope>
</reference>
<organism evidence="3 5">
    <name type="scientific">Rotaria sordida</name>
    <dbReference type="NCBI Taxonomy" id="392033"/>
    <lineage>
        <taxon>Eukaryota</taxon>
        <taxon>Metazoa</taxon>
        <taxon>Spiralia</taxon>
        <taxon>Gnathifera</taxon>
        <taxon>Rotifera</taxon>
        <taxon>Eurotatoria</taxon>
        <taxon>Bdelloidea</taxon>
        <taxon>Philodinida</taxon>
        <taxon>Philodinidae</taxon>
        <taxon>Rotaria</taxon>
    </lineage>
</organism>
<keyword evidence="1" id="KW-1133">Transmembrane helix</keyword>
<feature type="signal peptide" evidence="2">
    <location>
        <begin position="1"/>
        <end position="23"/>
    </location>
</feature>
<proteinExistence type="predicted"/>
<evidence type="ECO:0000313" key="4">
    <source>
        <dbReference type="EMBL" id="CAF4008919.1"/>
    </source>
</evidence>
<sequence>MDSWWNFFYIFLLLFSYILLCHSQVNIPLTEPKLIAVIPINSTALTVRWEFANSTYDQSDFIQIVIQFYEFYYNYGPINTSISYTFTSTNKTITNLTKNFEFVNAFYYVCLLTNSTNINVTMPLITRTCQLKRTCLRLNSSICSEVPFVIISNTYKSSNLFIINVNWLKNLPYSRNTTTVQLINNGVIGTTLSSTENDTYISQPYQFSSLQSNTNYTVNITVSYTVFNRILSDMIYYNIQTSRSSNLFYTSDSFIFMICSVFLFFSFS</sequence>
<dbReference type="EMBL" id="CAJOAX010007411">
    <property type="protein sequence ID" value="CAF4008919.1"/>
    <property type="molecule type" value="Genomic_DNA"/>
</dbReference>
<feature type="chain" id="PRO_5036222501" description="Fibronectin type-III domain-containing protein" evidence="2">
    <location>
        <begin position="24"/>
        <end position="268"/>
    </location>
</feature>
<keyword evidence="1" id="KW-0812">Transmembrane</keyword>
<evidence type="ECO:0000313" key="5">
    <source>
        <dbReference type="Proteomes" id="UP000663882"/>
    </source>
</evidence>
<feature type="transmembrane region" description="Helical" evidence="1">
    <location>
        <begin position="247"/>
        <end position="267"/>
    </location>
</feature>
<comment type="caution">
    <text evidence="3">The sequence shown here is derived from an EMBL/GenBank/DDBJ whole genome shotgun (WGS) entry which is preliminary data.</text>
</comment>
<keyword evidence="2" id="KW-0732">Signal</keyword>
<dbReference type="Proteomes" id="UP000663882">
    <property type="component" value="Unassembled WGS sequence"/>
</dbReference>
<evidence type="ECO:0008006" key="6">
    <source>
        <dbReference type="Google" id="ProtNLM"/>
    </source>
</evidence>
<dbReference type="OrthoDB" id="10050123at2759"/>
<accession>A0A813NZA6</accession>
<name>A0A813NZA6_9BILA</name>
<gene>
    <name evidence="4" type="ORF">OTI717_LOCUS29436</name>
    <name evidence="3" type="ORF">RFH988_LOCUS1060</name>
</gene>
<evidence type="ECO:0000313" key="3">
    <source>
        <dbReference type="EMBL" id="CAF0746680.1"/>
    </source>
</evidence>
<evidence type="ECO:0000256" key="2">
    <source>
        <dbReference type="SAM" id="SignalP"/>
    </source>
</evidence>